<dbReference type="GO" id="GO:0000155">
    <property type="term" value="F:phosphorelay sensor kinase activity"/>
    <property type="evidence" value="ECO:0007669"/>
    <property type="project" value="InterPro"/>
</dbReference>
<feature type="transmembrane region" description="Helical" evidence="8">
    <location>
        <begin position="144"/>
        <end position="162"/>
    </location>
</feature>
<keyword evidence="8" id="KW-0472">Membrane</keyword>
<dbReference type="InterPro" id="IPR005467">
    <property type="entry name" value="His_kinase_dom"/>
</dbReference>
<dbReference type="InterPro" id="IPR003594">
    <property type="entry name" value="HATPase_dom"/>
</dbReference>
<evidence type="ECO:0000256" key="7">
    <source>
        <dbReference type="ARBA" id="ARBA00022989"/>
    </source>
</evidence>
<name>A0A934UKM1_9FLAO</name>
<feature type="transmembrane region" description="Helical" evidence="8">
    <location>
        <begin position="7"/>
        <end position="28"/>
    </location>
</feature>
<sequence length="426" mass="49467">MKLANKSLLYLSVSLFVIIGLWSVVFYFNIQYEIKESVDEGLENYKRQIIYRAEKDPSILDKTNFEEGFFAFKPLSAKEALHFKDRYLDTFMYMQDADDTELELEPVRMLTTAFESNGRFYQLKIINSMVEEDDLVGELLEEALALYFILMASIILINNVVLQRVWKPFYSFLHQLKKYRIGHTEEFPTVNTHTKEFVALQKAVHTLLEQNNKTYEQQKKFIGNASHELQTPLAIMTNKLELLLENSSLQPNQAESIAEIMQLVDRLVRLNKSLLLLSKIENKQFLNNQTVSVNEIVRQNLSDLEELAEYKNITISVIENTELTFFMDHAMANIIIGNLIRNALFHNVTNGNISITLYENQLEIRNSGKPEALLSEKIFSRFYKSEPNSAGIGLGLAIIKAICELYAISIEYHFEKQQHLFRLRFK</sequence>
<gene>
    <name evidence="10" type="ORF">I5M07_14875</name>
</gene>
<dbReference type="CDD" id="cd00082">
    <property type="entry name" value="HisKA"/>
    <property type="match status" value="1"/>
</dbReference>
<dbReference type="GO" id="GO:0005886">
    <property type="term" value="C:plasma membrane"/>
    <property type="evidence" value="ECO:0007669"/>
    <property type="project" value="TreeGrafter"/>
</dbReference>
<reference evidence="10" key="1">
    <citation type="submission" date="2020-12" db="EMBL/GenBank/DDBJ databases">
        <title>Bacterial novel species Flavobacterium sp. SE-1-e isolated from soil.</title>
        <authorList>
            <person name="Jung H.-Y."/>
        </authorList>
    </citation>
    <scope>NUCLEOTIDE SEQUENCE</scope>
    <source>
        <strain evidence="10">SE-1-e</strain>
    </source>
</reference>
<dbReference type="InterPro" id="IPR036890">
    <property type="entry name" value="HATPase_C_sf"/>
</dbReference>
<dbReference type="EMBL" id="JAEHFV010000008">
    <property type="protein sequence ID" value="MBK0371117.1"/>
    <property type="molecule type" value="Genomic_DNA"/>
</dbReference>
<dbReference type="SUPFAM" id="SSF47384">
    <property type="entry name" value="Homodimeric domain of signal transducing histidine kinase"/>
    <property type="match status" value="1"/>
</dbReference>
<keyword evidence="6 10" id="KW-0418">Kinase</keyword>
<evidence type="ECO:0000256" key="8">
    <source>
        <dbReference type="SAM" id="Phobius"/>
    </source>
</evidence>
<dbReference type="InterPro" id="IPR003661">
    <property type="entry name" value="HisK_dim/P_dom"/>
</dbReference>
<comment type="caution">
    <text evidence="10">The sequence shown here is derived from an EMBL/GenBank/DDBJ whole genome shotgun (WGS) entry which is preliminary data.</text>
</comment>
<dbReference type="PANTHER" id="PTHR45436">
    <property type="entry name" value="SENSOR HISTIDINE KINASE YKOH"/>
    <property type="match status" value="1"/>
</dbReference>
<evidence type="ECO:0000256" key="1">
    <source>
        <dbReference type="ARBA" id="ARBA00000085"/>
    </source>
</evidence>
<feature type="domain" description="Histidine kinase" evidence="9">
    <location>
        <begin position="224"/>
        <end position="426"/>
    </location>
</feature>
<proteinExistence type="predicted"/>
<dbReference type="Gene3D" id="3.30.565.10">
    <property type="entry name" value="Histidine kinase-like ATPase, C-terminal domain"/>
    <property type="match status" value="1"/>
</dbReference>
<organism evidence="10 11">
    <name type="scientific">Flavobacterium agrisoli</name>
    <dbReference type="NCBI Taxonomy" id="2793066"/>
    <lineage>
        <taxon>Bacteria</taxon>
        <taxon>Pseudomonadati</taxon>
        <taxon>Bacteroidota</taxon>
        <taxon>Flavobacteriia</taxon>
        <taxon>Flavobacteriales</taxon>
        <taxon>Flavobacteriaceae</taxon>
        <taxon>Flavobacterium</taxon>
    </lineage>
</organism>
<keyword evidence="7 8" id="KW-1133">Transmembrane helix</keyword>
<protein>
    <recommendedName>
        <fullName evidence="2">histidine kinase</fullName>
        <ecNumber evidence="2">2.7.13.3</ecNumber>
    </recommendedName>
</protein>
<dbReference type="AlphaFoldDB" id="A0A934UKM1"/>
<keyword evidence="4" id="KW-0808">Transferase</keyword>
<evidence type="ECO:0000259" key="9">
    <source>
        <dbReference type="PROSITE" id="PS50109"/>
    </source>
</evidence>
<dbReference type="Proteomes" id="UP000609172">
    <property type="component" value="Unassembled WGS sequence"/>
</dbReference>
<keyword evidence="11" id="KW-1185">Reference proteome</keyword>
<evidence type="ECO:0000256" key="3">
    <source>
        <dbReference type="ARBA" id="ARBA00022553"/>
    </source>
</evidence>
<dbReference type="SMART" id="SM00388">
    <property type="entry name" value="HisKA"/>
    <property type="match status" value="1"/>
</dbReference>
<comment type="catalytic activity">
    <reaction evidence="1">
        <text>ATP + protein L-histidine = ADP + protein N-phospho-L-histidine.</text>
        <dbReference type="EC" id="2.7.13.3"/>
    </reaction>
</comment>
<dbReference type="PANTHER" id="PTHR45436:SF5">
    <property type="entry name" value="SENSOR HISTIDINE KINASE TRCS"/>
    <property type="match status" value="1"/>
</dbReference>
<dbReference type="EC" id="2.7.13.3" evidence="2"/>
<evidence type="ECO:0000256" key="4">
    <source>
        <dbReference type="ARBA" id="ARBA00022679"/>
    </source>
</evidence>
<dbReference type="PROSITE" id="PS50109">
    <property type="entry name" value="HIS_KIN"/>
    <property type="match status" value="1"/>
</dbReference>
<evidence type="ECO:0000313" key="10">
    <source>
        <dbReference type="EMBL" id="MBK0371117.1"/>
    </source>
</evidence>
<dbReference type="Gene3D" id="1.10.287.130">
    <property type="match status" value="1"/>
</dbReference>
<keyword evidence="3" id="KW-0597">Phosphoprotein</keyword>
<dbReference type="CDD" id="cd00075">
    <property type="entry name" value="HATPase"/>
    <property type="match status" value="1"/>
</dbReference>
<evidence type="ECO:0000256" key="5">
    <source>
        <dbReference type="ARBA" id="ARBA00022692"/>
    </source>
</evidence>
<dbReference type="SMART" id="SM00387">
    <property type="entry name" value="HATPase_c"/>
    <property type="match status" value="1"/>
</dbReference>
<dbReference type="InterPro" id="IPR036097">
    <property type="entry name" value="HisK_dim/P_sf"/>
</dbReference>
<dbReference type="RefSeq" id="WP_200107235.1">
    <property type="nucleotide sequence ID" value="NZ_JAEHFV010000008.1"/>
</dbReference>
<dbReference type="InterPro" id="IPR050428">
    <property type="entry name" value="TCS_sensor_his_kinase"/>
</dbReference>
<dbReference type="SUPFAM" id="SSF55874">
    <property type="entry name" value="ATPase domain of HSP90 chaperone/DNA topoisomerase II/histidine kinase"/>
    <property type="match status" value="1"/>
</dbReference>
<accession>A0A934UKM1</accession>
<dbReference type="Pfam" id="PF02518">
    <property type="entry name" value="HATPase_c"/>
    <property type="match status" value="1"/>
</dbReference>
<evidence type="ECO:0000256" key="6">
    <source>
        <dbReference type="ARBA" id="ARBA00022777"/>
    </source>
</evidence>
<evidence type="ECO:0000256" key="2">
    <source>
        <dbReference type="ARBA" id="ARBA00012438"/>
    </source>
</evidence>
<evidence type="ECO:0000313" key="11">
    <source>
        <dbReference type="Proteomes" id="UP000609172"/>
    </source>
</evidence>
<dbReference type="Pfam" id="PF00512">
    <property type="entry name" value="HisKA"/>
    <property type="match status" value="1"/>
</dbReference>
<keyword evidence="5 8" id="KW-0812">Transmembrane</keyword>